<dbReference type="Proteomes" id="UP000192527">
    <property type="component" value="Chromosome"/>
</dbReference>
<dbReference type="Gene3D" id="3.10.310.70">
    <property type="match status" value="1"/>
</dbReference>
<dbReference type="SUPFAM" id="SSF51338">
    <property type="entry name" value="Composite domain of metallo-dependent hydrolases"/>
    <property type="match status" value="1"/>
</dbReference>
<sequence>MRYDQIIYNGNIITLEEGLERPVAVGVKEGSIKKVWKEEIRSSIKADEWIDLDGRTLIPGFIDTHNHLFMYARQKVQLNCSTPPNLNISDLLELIRLETEKLPDGEWIVGYGYDDTLLEESRHIFRHELDKVAPHHPVFIRHISGHLAIINSKALEYCDIPDSVKDPSGGHFGRGESGFLNGILYELPVLERVMNRIPRPSVVELVTQLEKAAHDYLKEGITTSTDAAVGLDLDFDEYRAHVEAVASRKNPLHMRYMILYSLLENGELEGLNKSELHSRIQKDTEGRGKLDSVKLFQDGSIQGYTAALRGGYYKNENYNGDLVHKQEDFNNYIEKYHNQGHRIAIHGNGDLAIASIIEAYTNALDKNPKRDHKHRIEHLQTAKAEDLDLMQDYEIATSLFINHIYYWGDRHREIFLGPERASQMNPTASVARRGLLYTLHSDCPITPISPLFSIWAAANRITRDGHVLGEEEKVSVQEALKSMTIYGARLNGTEEENGSIKEGKRADFAVLETNLLHVDPIMIKDVEVDMTIIDGEVVYQREIS</sequence>
<dbReference type="RefSeq" id="WP_085028841.1">
    <property type="nucleotide sequence ID" value="NZ_CP020772.1"/>
</dbReference>
<dbReference type="GO" id="GO:0016810">
    <property type="term" value="F:hydrolase activity, acting on carbon-nitrogen (but not peptide) bonds"/>
    <property type="evidence" value="ECO:0007669"/>
    <property type="project" value="InterPro"/>
</dbReference>
<feature type="domain" description="Amidohydrolase 3" evidence="1">
    <location>
        <begin position="49"/>
        <end position="539"/>
    </location>
</feature>
<keyword evidence="3" id="KW-1185">Reference proteome</keyword>
<protein>
    <recommendedName>
        <fullName evidence="1">Amidohydrolase 3 domain-containing protein</fullName>
    </recommendedName>
</protein>
<dbReference type="EMBL" id="CP020772">
    <property type="protein sequence ID" value="ARI76381.1"/>
    <property type="molecule type" value="Genomic_DNA"/>
</dbReference>
<dbReference type="STRING" id="402384.HM131_05815"/>
<proteinExistence type="predicted"/>
<dbReference type="AlphaFoldDB" id="A0A1W5ZT02"/>
<dbReference type="InterPro" id="IPR013108">
    <property type="entry name" value="Amidohydro_3"/>
</dbReference>
<accession>A0A1W5ZT02</accession>
<dbReference type="Gene3D" id="2.30.40.10">
    <property type="entry name" value="Urease, subunit C, domain 1"/>
    <property type="match status" value="1"/>
</dbReference>
<dbReference type="CDD" id="cd01300">
    <property type="entry name" value="YtcJ_like"/>
    <property type="match status" value="1"/>
</dbReference>
<dbReference type="InterPro" id="IPR011059">
    <property type="entry name" value="Metal-dep_hydrolase_composite"/>
</dbReference>
<dbReference type="OrthoDB" id="9767366at2"/>
<dbReference type="SUPFAM" id="SSF51556">
    <property type="entry name" value="Metallo-dependent hydrolases"/>
    <property type="match status" value="1"/>
</dbReference>
<organism evidence="2 3">
    <name type="scientific">Halobacillus mangrovi</name>
    <dbReference type="NCBI Taxonomy" id="402384"/>
    <lineage>
        <taxon>Bacteria</taxon>
        <taxon>Bacillati</taxon>
        <taxon>Bacillota</taxon>
        <taxon>Bacilli</taxon>
        <taxon>Bacillales</taxon>
        <taxon>Bacillaceae</taxon>
        <taxon>Halobacillus</taxon>
    </lineage>
</organism>
<dbReference type="InterPro" id="IPR032466">
    <property type="entry name" value="Metal_Hydrolase"/>
</dbReference>
<evidence type="ECO:0000313" key="2">
    <source>
        <dbReference type="EMBL" id="ARI76381.1"/>
    </source>
</evidence>
<evidence type="ECO:0000313" key="3">
    <source>
        <dbReference type="Proteomes" id="UP000192527"/>
    </source>
</evidence>
<dbReference type="Pfam" id="PF07969">
    <property type="entry name" value="Amidohydro_3"/>
    <property type="match status" value="1"/>
</dbReference>
<dbReference type="KEGG" id="hmn:HM131_05815"/>
<dbReference type="InterPro" id="IPR033932">
    <property type="entry name" value="YtcJ-like"/>
</dbReference>
<name>A0A1W5ZT02_9BACI</name>
<dbReference type="Gene3D" id="3.20.20.140">
    <property type="entry name" value="Metal-dependent hydrolases"/>
    <property type="match status" value="1"/>
</dbReference>
<gene>
    <name evidence="2" type="ORF">HM131_05815</name>
</gene>
<dbReference type="PANTHER" id="PTHR22642">
    <property type="entry name" value="IMIDAZOLONEPROPIONASE"/>
    <property type="match status" value="1"/>
</dbReference>
<dbReference type="PANTHER" id="PTHR22642:SF2">
    <property type="entry name" value="PROTEIN LONG AFTER FAR-RED 3"/>
    <property type="match status" value="1"/>
</dbReference>
<evidence type="ECO:0000259" key="1">
    <source>
        <dbReference type="Pfam" id="PF07969"/>
    </source>
</evidence>
<reference evidence="2 3" key="1">
    <citation type="submission" date="2017-04" db="EMBL/GenBank/DDBJ databases">
        <title>The whole genome sequencing and assembly of Halobacillus mangrovi strain.</title>
        <authorList>
            <person name="Lee S.-J."/>
            <person name="Park M.-K."/>
            <person name="Kim J.-Y."/>
            <person name="Lee Y.-J."/>
            <person name="Yi H."/>
            <person name="Bahn Y.-S."/>
            <person name="Kim J.F."/>
            <person name="Lee D.-W."/>
        </authorList>
    </citation>
    <scope>NUCLEOTIDE SEQUENCE [LARGE SCALE GENOMIC DNA]</scope>
    <source>
        <strain evidence="2 3">KTB 131</strain>
    </source>
</reference>